<dbReference type="GO" id="GO:0005524">
    <property type="term" value="F:ATP binding"/>
    <property type="evidence" value="ECO:0007669"/>
    <property type="project" value="UniProtKB-KW"/>
</dbReference>
<dbReference type="AlphaFoldDB" id="A0AAU8C8V8"/>
<keyword evidence="2" id="KW-0614">Plasmid</keyword>
<reference evidence="2" key="1">
    <citation type="submission" date="2024-06" db="EMBL/GenBank/DDBJ databases">
        <title>Genome Sequence of an extremely halophilic archaeon isolated from Permian era halite, Salado Formation, Carlsbad, New Mexico: Halobacterium sp. strain NMX12-1.</title>
        <authorList>
            <person name="Sotoa L."/>
            <person name="DasSarma P."/>
            <person name="Anton B.P."/>
            <person name="Vincze T."/>
            <person name="Verma I."/>
            <person name="Eralp B."/>
            <person name="Powers D.W."/>
            <person name="Dozier B.L."/>
            <person name="Roberts R.J."/>
            <person name="DasSarma S."/>
        </authorList>
    </citation>
    <scope>NUCLEOTIDE SEQUENCE</scope>
    <source>
        <strain evidence="2">NMX12-1</strain>
        <plasmid evidence="2">pNMX12-1_234</plasmid>
    </source>
</reference>
<geneLocation type="plasmid" evidence="2">
    <name>pNMX12-1_234</name>
</geneLocation>
<protein>
    <submittedName>
        <fullName evidence="2">ATP-binding protein</fullName>
    </submittedName>
</protein>
<gene>
    <name evidence="2" type="ORF">ABSL23_01145</name>
</gene>
<dbReference type="EMBL" id="CP159203">
    <property type="protein sequence ID" value="XCF15242.1"/>
    <property type="molecule type" value="Genomic_DNA"/>
</dbReference>
<name>A0AAU8C8V8_9EURY</name>
<organism evidence="2">
    <name type="scientific">Halobacterium sp. NMX12-1</name>
    <dbReference type="NCBI Taxonomy" id="3166650"/>
    <lineage>
        <taxon>Archaea</taxon>
        <taxon>Methanobacteriati</taxon>
        <taxon>Methanobacteriota</taxon>
        <taxon>Stenosarchaea group</taxon>
        <taxon>Halobacteria</taxon>
        <taxon>Halobacteriales</taxon>
        <taxon>Halobacteriaceae</taxon>
        <taxon>Halobacterium</taxon>
    </lineage>
</organism>
<dbReference type="KEGG" id="hanx:ABSL23_01145"/>
<evidence type="ECO:0000313" key="2">
    <source>
        <dbReference type="EMBL" id="XCF15242.1"/>
    </source>
</evidence>
<dbReference type="Pfam" id="PF01637">
    <property type="entry name" value="ATPase_2"/>
    <property type="match status" value="1"/>
</dbReference>
<sequence length="108" mass="12385">MVEFVNRTEELTRLRELYDSNAAELAVIYGRRRLGKTELVKESLTEYDDAVVYQAKQKTSDLQLQQFIETAADSYPGVGRIREDWDDILSYLAEQDAIALLNPQKARG</sequence>
<dbReference type="InterPro" id="IPR027417">
    <property type="entry name" value="P-loop_NTPase"/>
</dbReference>
<proteinExistence type="predicted"/>
<evidence type="ECO:0000259" key="1">
    <source>
        <dbReference type="Pfam" id="PF01637"/>
    </source>
</evidence>
<feature type="domain" description="ATPase" evidence="1">
    <location>
        <begin position="4"/>
        <end position="61"/>
    </location>
</feature>
<dbReference type="Gene3D" id="3.40.50.300">
    <property type="entry name" value="P-loop containing nucleotide triphosphate hydrolases"/>
    <property type="match status" value="1"/>
</dbReference>
<dbReference type="GeneID" id="91107713"/>
<dbReference type="SUPFAM" id="SSF52540">
    <property type="entry name" value="P-loop containing nucleoside triphosphate hydrolases"/>
    <property type="match status" value="1"/>
</dbReference>
<keyword evidence="2" id="KW-0547">Nucleotide-binding</keyword>
<dbReference type="InterPro" id="IPR011579">
    <property type="entry name" value="ATPase_dom"/>
</dbReference>
<dbReference type="PANTHER" id="PTHR34704">
    <property type="entry name" value="ATPASE"/>
    <property type="match status" value="1"/>
</dbReference>
<keyword evidence="2" id="KW-0067">ATP-binding</keyword>
<dbReference type="RefSeq" id="WP_353633357.1">
    <property type="nucleotide sequence ID" value="NZ_CP159203.1"/>
</dbReference>
<dbReference type="PANTHER" id="PTHR34704:SF1">
    <property type="entry name" value="ATPASE"/>
    <property type="match status" value="1"/>
</dbReference>
<accession>A0AAU8C8V8</accession>